<feature type="compositionally biased region" description="Polar residues" evidence="1">
    <location>
        <begin position="523"/>
        <end position="533"/>
    </location>
</feature>
<keyword evidence="2" id="KW-1133">Transmembrane helix</keyword>
<name>A0A177WS14_BATDL</name>
<evidence type="ECO:0000256" key="2">
    <source>
        <dbReference type="SAM" id="Phobius"/>
    </source>
</evidence>
<dbReference type="AlphaFoldDB" id="A0A177WS14"/>
<accession>A0A177WS14</accession>
<feature type="transmembrane region" description="Helical" evidence="2">
    <location>
        <begin position="168"/>
        <end position="201"/>
    </location>
</feature>
<evidence type="ECO:0000313" key="3">
    <source>
        <dbReference type="EMBL" id="OAJ42927.1"/>
    </source>
</evidence>
<reference evidence="3 4" key="2">
    <citation type="submission" date="2016-05" db="EMBL/GenBank/DDBJ databases">
        <title>Lineage-specific infection strategies underlie the spectrum of fungal disease in amphibians.</title>
        <authorList>
            <person name="Cuomo C.A."/>
            <person name="Farrer R.A."/>
            <person name="James T."/>
            <person name="Longcore J."/>
            <person name="Birren B."/>
        </authorList>
    </citation>
    <scope>NUCLEOTIDE SEQUENCE [LARGE SCALE GENOMIC DNA]</scope>
    <source>
        <strain evidence="3 4">JEL423</strain>
    </source>
</reference>
<dbReference type="VEuPathDB" id="FungiDB:BDEG_26317"/>
<feature type="region of interest" description="Disordered" evidence="1">
    <location>
        <begin position="379"/>
        <end position="399"/>
    </location>
</feature>
<evidence type="ECO:0000313" key="4">
    <source>
        <dbReference type="Proteomes" id="UP000077115"/>
    </source>
</evidence>
<feature type="region of interest" description="Disordered" evidence="1">
    <location>
        <begin position="491"/>
        <end position="555"/>
    </location>
</feature>
<gene>
    <name evidence="3" type="ORF">BDEG_26317</name>
</gene>
<dbReference type="Proteomes" id="UP000077115">
    <property type="component" value="Unassembled WGS sequence"/>
</dbReference>
<keyword evidence="2" id="KW-0472">Membrane</keyword>
<protein>
    <submittedName>
        <fullName evidence="3">Uncharacterized protein</fullName>
    </submittedName>
</protein>
<feature type="compositionally biased region" description="Polar residues" evidence="1">
    <location>
        <begin position="502"/>
        <end position="514"/>
    </location>
</feature>
<proteinExistence type="predicted"/>
<feature type="region of interest" description="Disordered" evidence="1">
    <location>
        <begin position="226"/>
        <end position="247"/>
    </location>
</feature>
<sequence>MTDESAAVEQTPLDETTIELISSNRAIPENHPGLDVCNARSSSNTKDLMDLGSYQPAAICLAAVQNDHDCLNKTRSSLSLNVPFPVSIFRNKCESKPTSHQVVGVNHHQQYIDSSKPCLVPGCTSDQPLSLFPQYVAASLILATTTWILAAIAQSGRHRHRSMRPYSVTVFMIISGLPMMIATMLTAIVSALLSLIARWILPLLFSSRVPNNSTAKSSIHSLVRRRSSHHTLRRKKHLSSTSIHSVDHHFPNPLDRIHGHHSSCPNHIALPSSGSDYNSLANMSDLTPATVAAVDSCQDYPLLTALAVPATHLNSNLYSATCTTRAKSALDQQCMQNFVPSSTNNVDNMSDALGPVVDPADSKVLSPLVLRFIQPQQFPSKSKPQSISNEQRKLHQNGTRYTNSAVASLECLPKIHGTDKQLPTSALDAQFNLAATPKDLHSYTHTTQPIASQLLSHSSRLVPVSIPNLPQPPNTSAEMSNTATFDIHTQNDKQAQYDRSNHSLPHTTFSASKHSLNHHRSDSTTASANSTRNRLGHTLLPESPSPLNSHTASLKSIPHGRSSKLCFDSLTKDCQPPPTTNHLLYAKHACKPKLDCNPTSLESSMSNHQPRIYSSHTATCPSAWSTPLAVHSDPNFSSTLSHVTPLSTPTKNYTNLQKAPVPQQNAFLKTWHCIV</sequence>
<feature type="compositionally biased region" description="Basic residues" evidence="1">
    <location>
        <begin position="226"/>
        <end position="238"/>
    </location>
</feature>
<evidence type="ECO:0000256" key="1">
    <source>
        <dbReference type="SAM" id="MobiDB-lite"/>
    </source>
</evidence>
<organism evidence="3 4">
    <name type="scientific">Batrachochytrium dendrobatidis (strain JEL423)</name>
    <dbReference type="NCBI Taxonomy" id="403673"/>
    <lineage>
        <taxon>Eukaryota</taxon>
        <taxon>Fungi</taxon>
        <taxon>Fungi incertae sedis</taxon>
        <taxon>Chytridiomycota</taxon>
        <taxon>Chytridiomycota incertae sedis</taxon>
        <taxon>Chytridiomycetes</taxon>
        <taxon>Rhizophydiales</taxon>
        <taxon>Rhizophydiales incertae sedis</taxon>
        <taxon>Batrachochytrium</taxon>
    </lineage>
</organism>
<feature type="compositionally biased region" description="Polar residues" evidence="1">
    <location>
        <begin position="545"/>
        <end position="554"/>
    </location>
</feature>
<dbReference type="EMBL" id="DS022308">
    <property type="protein sequence ID" value="OAJ42927.1"/>
    <property type="molecule type" value="Genomic_DNA"/>
</dbReference>
<reference evidence="3 4" key="1">
    <citation type="submission" date="2006-10" db="EMBL/GenBank/DDBJ databases">
        <title>The Genome Sequence of Batrachochytrium dendrobatidis JEL423.</title>
        <authorList>
            <consortium name="The Broad Institute Genome Sequencing Platform"/>
            <person name="Birren B."/>
            <person name="Lander E."/>
            <person name="Galagan J."/>
            <person name="Cuomo C."/>
            <person name="Devon K."/>
            <person name="Jaffe D."/>
            <person name="Butler J."/>
            <person name="Alvarez P."/>
            <person name="Gnerre S."/>
            <person name="Grabherr M."/>
            <person name="Kleber M."/>
            <person name="Mauceli E."/>
            <person name="Brockman W."/>
            <person name="Young S."/>
            <person name="LaButti K."/>
            <person name="Sykes S."/>
            <person name="DeCaprio D."/>
            <person name="Crawford M."/>
            <person name="Koehrsen M."/>
            <person name="Engels R."/>
            <person name="Montgomery P."/>
            <person name="Pearson M."/>
            <person name="Howarth C."/>
            <person name="Larson L."/>
            <person name="White J."/>
            <person name="O'Leary S."/>
            <person name="Kodira C."/>
            <person name="Zeng Q."/>
            <person name="Yandava C."/>
            <person name="Alvarado L."/>
            <person name="Longcore J."/>
            <person name="James T."/>
        </authorList>
    </citation>
    <scope>NUCLEOTIDE SEQUENCE [LARGE SCALE GENOMIC DNA]</scope>
    <source>
        <strain evidence="3 4">JEL423</strain>
    </source>
</reference>
<keyword evidence="2" id="KW-0812">Transmembrane</keyword>
<feature type="compositionally biased region" description="Basic and acidic residues" evidence="1">
    <location>
        <begin position="491"/>
        <end position="501"/>
    </location>
</feature>
<feature type="compositionally biased region" description="Low complexity" evidence="1">
    <location>
        <begin position="379"/>
        <end position="388"/>
    </location>
</feature>
<feature type="transmembrane region" description="Helical" evidence="2">
    <location>
        <begin position="135"/>
        <end position="156"/>
    </location>
</feature>